<evidence type="ECO:0000256" key="1">
    <source>
        <dbReference type="SAM" id="SignalP"/>
    </source>
</evidence>
<gene>
    <name evidence="2" type="ORF">P409_11050</name>
</gene>
<dbReference type="EMBL" id="JANX01000104">
    <property type="protein sequence ID" value="KGM34282.1"/>
    <property type="molecule type" value="Genomic_DNA"/>
</dbReference>
<accession>A0A0A0DBB6</accession>
<name>A0A0A0DBB6_9PROT</name>
<feature type="signal peptide" evidence="1">
    <location>
        <begin position="1"/>
        <end position="21"/>
    </location>
</feature>
<comment type="caution">
    <text evidence="2">The sequence shown here is derived from an EMBL/GenBank/DDBJ whole genome shotgun (WGS) entry which is preliminary data.</text>
</comment>
<proteinExistence type="predicted"/>
<keyword evidence="1" id="KW-0732">Signal</keyword>
<feature type="chain" id="PRO_5001961255" description="DUF2059 domain-containing protein" evidence="1">
    <location>
        <begin position="22"/>
        <end position="263"/>
    </location>
</feature>
<protein>
    <recommendedName>
        <fullName evidence="4">DUF2059 domain-containing protein</fullName>
    </recommendedName>
</protein>
<evidence type="ECO:0008006" key="4">
    <source>
        <dbReference type="Google" id="ProtNLM"/>
    </source>
</evidence>
<dbReference type="Proteomes" id="UP000029995">
    <property type="component" value="Unassembled WGS sequence"/>
</dbReference>
<organism evidence="2 3">
    <name type="scientific">Inquilinus limosus MP06</name>
    <dbReference type="NCBI Taxonomy" id="1398085"/>
    <lineage>
        <taxon>Bacteria</taxon>
        <taxon>Pseudomonadati</taxon>
        <taxon>Pseudomonadota</taxon>
        <taxon>Alphaproteobacteria</taxon>
        <taxon>Rhodospirillales</taxon>
        <taxon>Rhodospirillaceae</taxon>
        <taxon>Inquilinus</taxon>
    </lineage>
</organism>
<evidence type="ECO:0000313" key="3">
    <source>
        <dbReference type="Proteomes" id="UP000029995"/>
    </source>
</evidence>
<dbReference type="AlphaFoldDB" id="A0A0A0DBB6"/>
<sequence length="263" mass="28175">MRRGFAGIAAALLLVLPPMGAGRAEDDAALRAELLMSMRQRYSDAGPGAPTLLDLLSDRFPADLDALMDTVVAAHKARRPPDEVEAAAARTFVAIQTRDGDRILSAPDADLMAVVEAHAGIVRMLHDADPALCKALVEQGAAIVPPPPAIGRLYITRLRHILTAIADGRDRPVPARTMQGRDYLDFALEARRRGAVPDPTTWAIAITEGALSRADPVQICLMLESYYDMALAIDGGLGERIRAALAQELLVTDIDSYRSAPAP</sequence>
<reference evidence="2 3" key="1">
    <citation type="submission" date="2014-01" db="EMBL/GenBank/DDBJ databases">
        <title>Genome sequence determination for a cystic fibrosis isolate, Inquilinus limosus.</title>
        <authorList>
            <person name="Pino M."/>
            <person name="Di Conza J."/>
            <person name="Gutkind G."/>
        </authorList>
    </citation>
    <scope>NUCLEOTIDE SEQUENCE [LARGE SCALE GENOMIC DNA]</scope>
    <source>
        <strain evidence="2 3">MP06</strain>
    </source>
</reference>
<evidence type="ECO:0000313" key="2">
    <source>
        <dbReference type="EMBL" id="KGM34282.1"/>
    </source>
</evidence>